<proteinExistence type="predicted"/>
<dbReference type="Pfam" id="PF14373">
    <property type="entry name" value="Imm_superinfect"/>
    <property type="match status" value="1"/>
</dbReference>
<keyword evidence="2" id="KW-0472">Membrane</keyword>
<name>A0ABP6RAD0_9MICC</name>
<feature type="transmembrane region" description="Helical" evidence="2">
    <location>
        <begin position="20"/>
        <end position="42"/>
    </location>
</feature>
<protein>
    <submittedName>
        <fullName evidence="3">Uncharacterized protein</fullName>
    </submittedName>
</protein>
<evidence type="ECO:0000256" key="2">
    <source>
        <dbReference type="SAM" id="Phobius"/>
    </source>
</evidence>
<feature type="region of interest" description="Disordered" evidence="1">
    <location>
        <begin position="47"/>
        <end position="67"/>
    </location>
</feature>
<dbReference type="InterPro" id="IPR016410">
    <property type="entry name" value="Phage_imm"/>
</dbReference>
<keyword evidence="2" id="KW-1133">Transmembrane helix</keyword>
<sequence>MTERSRHEVARGSERLWPAVLIDVLLGWTVIGWIAAMILALIPPGPTATSPQGGAGRVEPAPSAPVA</sequence>
<organism evidence="3 4">
    <name type="scientific">Nesterenkonia halobia</name>
    <dbReference type="NCBI Taxonomy" id="37922"/>
    <lineage>
        <taxon>Bacteria</taxon>
        <taxon>Bacillati</taxon>
        <taxon>Actinomycetota</taxon>
        <taxon>Actinomycetes</taxon>
        <taxon>Micrococcales</taxon>
        <taxon>Micrococcaceae</taxon>
        <taxon>Nesterenkonia</taxon>
    </lineage>
</organism>
<reference evidence="4" key="1">
    <citation type="journal article" date="2019" name="Int. J. Syst. Evol. Microbiol.">
        <title>The Global Catalogue of Microorganisms (GCM) 10K type strain sequencing project: providing services to taxonomists for standard genome sequencing and annotation.</title>
        <authorList>
            <consortium name="The Broad Institute Genomics Platform"/>
            <consortium name="The Broad Institute Genome Sequencing Center for Infectious Disease"/>
            <person name="Wu L."/>
            <person name="Ma J."/>
        </authorList>
    </citation>
    <scope>NUCLEOTIDE SEQUENCE [LARGE SCALE GENOMIC DNA]</scope>
    <source>
        <strain evidence="4">JCM 11483</strain>
    </source>
</reference>
<accession>A0ABP6RAD0</accession>
<evidence type="ECO:0000313" key="4">
    <source>
        <dbReference type="Proteomes" id="UP001501736"/>
    </source>
</evidence>
<keyword evidence="2" id="KW-0812">Transmembrane</keyword>
<gene>
    <name evidence="3" type="ORF">GCM10020260_06160</name>
</gene>
<evidence type="ECO:0000256" key="1">
    <source>
        <dbReference type="SAM" id="MobiDB-lite"/>
    </source>
</evidence>
<comment type="caution">
    <text evidence="3">The sequence shown here is derived from an EMBL/GenBank/DDBJ whole genome shotgun (WGS) entry which is preliminary data.</text>
</comment>
<dbReference type="Proteomes" id="UP001501736">
    <property type="component" value="Unassembled WGS sequence"/>
</dbReference>
<dbReference type="EMBL" id="BAAAYG010000003">
    <property type="protein sequence ID" value="GAA3281089.1"/>
    <property type="molecule type" value="Genomic_DNA"/>
</dbReference>
<keyword evidence="4" id="KW-1185">Reference proteome</keyword>
<dbReference type="RefSeq" id="WP_344718067.1">
    <property type="nucleotide sequence ID" value="NZ_BAAAYG010000003.1"/>
</dbReference>
<evidence type="ECO:0000313" key="3">
    <source>
        <dbReference type="EMBL" id="GAA3281089.1"/>
    </source>
</evidence>